<evidence type="ECO:0008006" key="3">
    <source>
        <dbReference type="Google" id="ProtNLM"/>
    </source>
</evidence>
<protein>
    <recommendedName>
        <fullName evidence="3">Sulfotransferase family protein</fullName>
    </recommendedName>
</protein>
<dbReference type="InterPro" id="IPR027417">
    <property type="entry name" value="P-loop_NTPase"/>
</dbReference>
<proteinExistence type="predicted"/>
<organism evidence="1 2">
    <name type="scientific">Blastomonas aquatica</name>
    <dbReference type="NCBI Taxonomy" id="1510276"/>
    <lineage>
        <taxon>Bacteria</taxon>
        <taxon>Pseudomonadati</taxon>
        <taxon>Pseudomonadota</taxon>
        <taxon>Alphaproteobacteria</taxon>
        <taxon>Sphingomonadales</taxon>
        <taxon>Sphingomonadaceae</taxon>
        <taxon>Blastomonas</taxon>
    </lineage>
</organism>
<dbReference type="Gene3D" id="3.40.50.300">
    <property type="entry name" value="P-loop containing nucleotide triphosphate hydrolases"/>
    <property type="match status" value="1"/>
</dbReference>
<comment type="caution">
    <text evidence="1">The sequence shown here is derived from an EMBL/GenBank/DDBJ whole genome shotgun (WGS) entry which is preliminary data.</text>
</comment>
<dbReference type="Pfam" id="PF13469">
    <property type="entry name" value="Sulfotransfer_3"/>
    <property type="match status" value="1"/>
</dbReference>
<evidence type="ECO:0000313" key="2">
    <source>
        <dbReference type="Proteomes" id="UP000614261"/>
    </source>
</evidence>
<keyword evidence="2" id="KW-1185">Reference proteome</keyword>
<evidence type="ECO:0000313" key="1">
    <source>
        <dbReference type="EMBL" id="GGB75703.1"/>
    </source>
</evidence>
<dbReference type="SUPFAM" id="SSF52540">
    <property type="entry name" value="P-loop containing nucleoside triphosphate hydrolases"/>
    <property type="match status" value="1"/>
</dbReference>
<sequence>MFGSHRLYAAGPETQFFSKLNPQRLALCIEDPAWPRAAVASLMSLELAGQPVVTLFGSSEQATYDFLKERSPSVAAMLESLTVPFAQKRGKAGWIEKTPNHLLNLYQIRTLWPDAWIIRIMRDPRDAALSACNLPTFSNSFAANIYLWRRWQDAAEAFMKADSKCATVRYENLVVDPSGELGRLCTLTGIPFDPAMIEFGAAAADVSSAAETWKKPVSGGLNKDRLFAWRTSLDPGLRCLADQVTHEYLIEFDYENQPLVETTRKGFWMSERYVERHTPFLLRQLRRGIRWLPVMNPSAADRIIDQPLYRSFRNPVLLARLTAGRLAHWFDNLGFRTVSRKSGRN</sequence>
<dbReference type="Proteomes" id="UP000614261">
    <property type="component" value="Unassembled WGS sequence"/>
</dbReference>
<accession>A0ABQ1JT27</accession>
<reference evidence="2" key="1">
    <citation type="journal article" date="2019" name="Int. J. Syst. Evol. Microbiol.">
        <title>The Global Catalogue of Microorganisms (GCM) 10K type strain sequencing project: providing services to taxonomists for standard genome sequencing and annotation.</title>
        <authorList>
            <consortium name="The Broad Institute Genomics Platform"/>
            <consortium name="The Broad Institute Genome Sequencing Center for Infectious Disease"/>
            <person name="Wu L."/>
            <person name="Ma J."/>
        </authorList>
    </citation>
    <scope>NUCLEOTIDE SEQUENCE [LARGE SCALE GENOMIC DNA]</scope>
    <source>
        <strain evidence="2">CGMCC 1.12851</strain>
    </source>
</reference>
<name>A0ABQ1JT27_9SPHN</name>
<dbReference type="EMBL" id="BMGD01000008">
    <property type="protein sequence ID" value="GGB75703.1"/>
    <property type="molecule type" value="Genomic_DNA"/>
</dbReference>
<gene>
    <name evidence="1" type="ORF">GCM10010833_33700</name>
</gene>